<keyword evidence="2" id="KW-1185">Reference proteome</keyword>
<dbReference type="Proteomes" id="UP001157002">
    <property type="component" value="Segment"/>
</dbReference>
<sequence>MNWKDTDERTVMHMMGYAENIWNISIFREAVVEYNLHIPTLQYLVDYYIRTWGSNNDLEEIAEYLKFVENKEVYK</sequence>
<accession>A0A976UAV5</accession>
<evidence type="ECO:0000313" key="2">
    <source>
        <dbReference type="Proteomes" id="UP001157002"/>
    </source>
</evidence>
<reference evidence="1 2" key="1">
    <citation type="submission" date="2022-05" db="EMBL/GenBank/DDBJ databases">
        <title>Diverse viruses of marine archaea discovered using metagenomics.</title>
        <authorList>
            <person name="Zhou Y."/>
        </authorList>
    </citation>
    <scope>NUCLEOTIDE SEQUENCE [LARGE SCALE GENOMIC DNA]</scope>
    <source>
        <strain evidence="1">YSH_150918</strain>
    </source>
</reference>
<dbReference type="EMBL" id="ON649702">
    <property type="protein sequence ID" value="UVF62505.1"/>
    <property type="molecule type" value="Genomic_DNA"/>
</dbReference>
<name>A0A976UAV5_9CAUD</name>
<dbReference type="KEGG" id="vg:80545060"/>
<organism evidence="1 2">
    <name type="scientific">Poseidoniales virus YSH_150918</name>
    <dbReference type="NCBI Taxonomy" id="3071324"/>
    <lineage>
        <taxon>Viruses</taxon>
        <taxon>Duplodnaviria</taxon>
        <taxon>Heunggongvirae</taxon>
        <taxon>Uroviricota</taxon>
        <taxon>Caudoviricetes</taxon>
        <taxon>Magrovirales</taxon>
        <taxon>Aoguangviridae</taxon>
        <taxon>Aobingvirus</taxon>
        <taxon>Aobingvirus yangshanense</taxon>
    </lineage>
</organism>
<protein>
    <submittedName>
        <fullName evidence="1">Uncharacterized protein</fullName>
    </submittedName>
</protein>
<evidence type="ECO:0000313" key="1">
    <source>
        <dbReference type="EMBL" id="UVF62505.1"/>
    </source>
</evidence>
<proteinExistence type="predicted"/>
<dbReference type="GeneID" id="80545060"/>
<dbReference type="RefSeq" id="YP_010806099.1">
    <property type="nucleotide sequence ID" value="NC_077214.1"/>
</dbReference>